<proteinExistence type="predicted"/>
<accession>A0A0P9Y6U1</accession>
<dbReference type="RefSeq" id="WP_412778558.1">
    <property type="nucleotide sequence ID" value="NZ_LJRF01000172.1"/>
</dbReference>
<evidence type="ECO:0000259" key="1">
    <source>
        <dbReference type="Pfam" id="PF12146"/>
    </source>
</evidence>
<dbReference type="PATRIC" id="fig|55398.3.peg.2145"/>
<dbReference type="InterPro" id="IPR022742">
    <property type="entry name" value="Hydrolase_4"/>
</dbReference>
<dbReference type="AlphaFoldDB" id="A0A0P9Y6U1"/>
<dbReference type="EMBL" id="LJRF01000172">
    <property type="protein sequence ID" value="KPY44147.1"/>
    <property type="molecule type" value="Genomic_DNA"/>
</dbReference>
<dbReference type="InterPro" id="IPR050266">
    <property type="entry name" value="AB_hydrolase_sf"/>
</dbReference>
<dbReference type="PANTHER" id="PTHR43798">
    <property type="entry name" value="MONOACYLGLYCEROL LIPASE"/>
    <property type="match status" value="1"/>
</dbReference>
<protein>
    <recommendedName>
        <fullName evidence="1">Serine aminopeptidase S33 domain-containing protein</fullName>
    </recommendedName>
</protein>
<sequence>MKKLNRKIRMLTQLLLLRIASRVLPGPTGRYLARRFITPQAGERSKAASAVSASSGVRTETLTVGGTDITTYQWGDPSREPYVLLAHGWSSYALRFVEWIPTLRSMGYAVVGFDQPAHGASGGKTNHLPLFVEMIQQVGRHFGKPAVFIGHSMGASSVIFAQDEEWSPERFVLIAPFVAISENASRQFETAGISPKAFPSFEAYLYSVTGRRFAEYEGALRLPLMKGPALIIHDRQDRETPWEKGARFAKLWPGARLFSTEGLGHNRLLDHPSVINEVMNFIKPEKSSKAGLSE</sequence>
<dbReference type="InterPro" id="IPR029058">
    <property type="entry name" value="AB_hydrolase_fold"/>
</dbReference>
<comment type="caution">
    <text evidence="2">The sequence shown here is derived from an EMBL/GenBank/DDBJ whole genome shotgun (WGS) entry which is preliminary data.</text>
</comment>
<dbReference type="SUPFAM" id="SSF53474">
    <property type="entry name" value="alpha/beta-Hydrolases"/>
    <property type="match status" value="1"/>
</dbReference>
<dbReference type="PANTHER" id="PTHR43798:SF33">
    <property type="entry name" value="HYDROLASE, PUTATIVE (AFU_ORTHOLOGUE AFUA_2G14860)-RELATED"/>
    <property type="match status" value="1"/>
</dbReference>
<organism evidence="2 3">
    <name type="scientific">Pseudomonas syringae pv. ribicola</name>
    <dbReference type="NCBI Taxonomy" id="55398"/>
    <lineage>
        <taxon>Bacteria</taxon>
        <taxon>Pseudomonadati</taxon>
        <taxon>Pseudomonadota</taxon>
        <taxon>Gammaproteobacteria</taxon>
        <taxon>Pseudomonadales</taxon>
        <taxon>Pseudomonadaceae</taxon>
        <taxon>Pseudomonas</taxon>
    </lineage>
</organism>
<name>A0A0P9Y6U1_PSESI</name>
<evidence type="ECO:0000313" key="2">
    <source>
        <dbReference type="EMBL" id="KPY44147.1"/>
    </source>
</evidence>
<evidence type="ECO:0000313" key="3">
    <source>
        <dbReference type="Proteomes" id="UP000050554"/>
    </source>
</evidence>
<dbReference type="Proteomes" id="UP000050554">
    <property type="component" value="Unassembled WGS sequence"/>
</dbReference>
<feature type="domain" description="Serine aminopeptidase S33" evidence="1">
    <location>
        <begin position="82"/>
        <end position="201"/>
    </location>
</feature>
<dbReference type="Gene3D" id="3.40.50.1820">
    <property type="entry name" value="alpha/beta hydrolase"/>
    <property type="match status" value="1"/>
</dbReference>
<gene>
    <name evidence="2" type="ORF">ALO47_01706</name>
</gene>
<dbReference type="GO" id="GO:0016020">
    <property type="term" value="C:membrane"/>
    <property type="evidence" value="ECO:0007669"/>
    <property type="project" value="TreeGrafter"/>
</dbReference>
<dbReference type="Pfam" id="PF12146">
    <property type="entry name" value="Hydrolase_4"/>
    <property type="match status" value="1"/>
</dbReference>
<reference evidence="2 3" key="1">
    <citation type="submission" date="2015-09" db="EMBL/GenBank/DDBJ databases">
        <title>Genome announcement of multiple Pseudomonas syringae strains.</title>
        <authorList>
            <person name="Thakur S."/>
            <person name="Wang P.W."/>
            <person name="Gong Y."/>
            <person name="Weir B.S."/>
            <person name="Guttman D.S."/>
        </authorList>
    </citation>
    <scope>NUCLEOTIDE SEQUENCE [LARGE SCALE GENOMIC DNA]</scope>
    <source>
        <strain evidence="2 3">ICMP3882</strain>
    </source>
</reference>